<reference evidence="1 2" key="1">
    <citation type="journal article" date="2018" name="Mol. Biol. Evol.">
        <title>Broad Genomic Sampling Reveals a Smut Pathogenic Ancestry of the Fungal Clade Ustilaginomycotina.</title>
        <authorList>
            <person name="Kijpornyongpan T."/>
            <person name="Mondo S.J."/>
            <person name="Barry K."/>
            <person name="Sandor L."/>
            <person name="Lee J."/>
            <person name="Lipzen A."/>
            <person name="Pangilinan J."/>
            <person name="LaButti K."/>
            <person name="Hainaut M."/>
            <person name="Henrissat B."/>
            <person name="Grigoriev I.V."/>
            <person name="Spatafora J.W."/>
            <person name="Aime M.C."/>
        </authorList>
    </citation>
    <scope>NUCLEOTIDE SEQUENCE [LARGE SCALE GENOMIC DNA]</scope>
    <source>
        <strain evidence="1 2">SA 807</strain>
    </source>
</reference>
<organism evidence="1 2">
    <name type="scientific">Violaceomyces palustris</name>
    <dbReference type="NCBI Taxonomy" id="1673888"/>
    <lineage>
        <taxon>Eukaryota</taxon>
        <taxon>Fungi</taxon>
        <taxon>Dikarya</taxon>
        <taxon>Basidiomycota</taxon>
        <taxon>Ustilaginomycotina</taxon>
        <taxon>Ustilaginomycetes</taxon>
        <taxon>Violaceomycetales</taxon>
        <taxon>Violaceomycetaceae</taxon>
        <taxon>Violaceomyces</taxon>
    </lineage>
</organism>
<evidence type="ECO:0000313" key="2">
    <source>
        <dbReference type="Proteomes" id="UP000245626"/>
    </source>
</evidence>
<proteinExistence type="predicted"/>
<sequence>MLLTAPLGFNIDTFVLLLNLTVFRPLLSLSYLLLYVSWRRGIFDVPPIFDDWFQSHQSVAWSLAIFSLSVVTFNLSNYLSYWVSNRSSLAPLRSKADWNRELVVITGGASGIGAQLAQRCAQRGCKVVTLDVRPSSSSNPSSSSQPGRGGHHGRHPETDGKRGSDDPSTSSPPSPLHPNIHPYICDVSKRDQVIQVSEVILSRFGTPPTILINNAGTFNRGKLVTEIDQNELSNVMGVNLLSNFWTLQSFLPAMIRLGRGHVVTVSSVMAHFGVSRMTDYVSTKHALVGLHESLRLELDKKFQTPNVRTTLVVLGHVKTRLFTGMRFNPLANFLAPSVEVDLVAESILQSLERRENSVVYLPFYSRWVVLLKVVPIWLRDLIQIVMGADESLPSKD</sequence>
<dbReference type="Proteomes" id="UP000245626">
    <property type="component" value="Unassembled WGS sequence"/>
</dbReference>
<protein>
    <submittedName>
        <fullName evidence="1">NAD(P)-binding protein</fullName>
    </submittedName>
</protein>
<keyword evidence="2" id="KW-1185">Reference proteome</keyword>
<accession>A0ACD0P2S2</accession>
<name>A0ACD0P2S2_9BASI</name>
<evidence type="ECO:0000313" key="1">
    <source>
        <dbReference type="EMBL" id="PWN52379.1"/>
    </source>
</evidence>
<gene>
    <name evidence="1" type="ORF">IE53DRAFT_409464</name>
</gene>
<dbReference type="EMBL" id="KZ819780">
    <property type="protein sequence ID" value="PWN52379.1"/>
    <property type="molecule type" value="Genomic_DNA"/>
</dbReference>